<keyword evidence="2" id="KW-1185">Reference proteome</keyword>
<protein>
    <submittedName>
        <fullName evidence="1">Uncharacterized protein</fullName>
    </submittedName>
</protein>
<dbReference type="Proteomes" id="UP001430804">
    <property type="component" value="Unassembled WGS sequence"/>
</dbReference>
<name>A0ABS6WS76_9HYPH</name>
<organism evidence="1 2">
    <name type="scientific">Pseudohoeflea coraliihabitans</name>
    <dbReference type="NCBI Taxonomy" id="2860393"/>
    <lineage>
        <taxon>Bacteria</taxon>
        <taxon>Pseudomonadati</taxon>
        <taxon>Pseudomonadota</taxon>
        <taxon>Alphaproteobacteria</taxon>
        <taxon>Hyphomicrobiales</taxon>
        <taxon>Rhizobiaceae</taxon>
        <taxon>Pseudohoeflea</taxon>
    </lineage>
</organism>
<evidence type="ECO:0000313" key="1">
    <source>
        <dbReference type="EMBL" id="MBW3098785.1"/>
    </source>
</evidence>
<accession>A0ABS6WS76</accession>
<reference evidence="1" key="1">
    <citation type="submission" date="2021-07" db="EMBL/GenBank/DDBJ databases">
        <title>Pseudohoeflea marina sp. nov. a polyhydroxyalcanoate-producing bacterium.</title>
        <authorList>
            <person name="Zheng W."/>
            <person name="Yu S."/>
            <person name="Huang Y."/>
        </authorList>
    </citation>
    <scope>NUCLEOTIDE SEQUENCE</scope>
    <source>
        <strain evidence="1">DP4N28-3</strain>
    </source>
</reference>
<gene>
    <name evidence="1" type="ORF">KY465_15985</name>
</gene>
<sequence>MDDTACADSFAWMIRTLATCRSEADKLHLEDLSRLLNMAIYQTALEWEDAEPNDRNDHLEQLLRLKLKLAYSEPDSNVVVLNSKTAGEV</sequence>
<comment type="caution">
    <text evidence="1">The sequence shown here is derived from an EMBL/GenBank/DDBJ whole genome shotgun (WGS) entry which is preliminary data.</text>
</comment>
<dbReference type="EMBL" id="JAHWQX010000004">
    <property type="protein sequence ID" value="MBW3098785.1"/>
    <property type="molecule type" value="Genomic_DNA"/>
</dbReference>
<evidence type="ECO:0000313" key="2">
    <source>
        <dbReference type="Proteomes" id="UP001430804"/>
    </source>
</evidence>
<dbReference type="RefSeq" id="WP_219203097.1">
    <property type="nucleotide sequence ID" value="NZ_JAHWQX010000004.1"/>
</dbReference>
<proteinExistence type="predicted"/>